<dbReference type="RefSeq" id="WP_102827970.1">
    <property type="nucleotide sequence ID" value="NZ_CP065721.1"/>
</dbReference>
<dbReference type="AlphaFoldDB" id="A0A8E2QEN3"/>
<dbReference type="SUPFAM" id="SSF56935">
    <property type="entry name" value="Porins"/>
    <property type="match status" value="1"/>
</dbReference>
<protein>
    <recommendedName>
        <fullName evidence="4">Porin domain-containing protein</fullName>
    </recommendedName>
</protein>
<evidence type="ECO:0000313" key="3">
    <source>
        <dbReference type="Proteomes" id="UP000235881"/>
    </source>
</evidence>
<evidence type="ECO:0000313" key="2">
    <source>
        <dbReference type="EMBL" id="PNF77257.1"/>
    </source>
</evidence>
<evidence type="ECO:0000256" key="1">
    <source>
        <dbReference type="SAM" id="SignalP"/>
    </source>
</evidence>
<evidence type="ECO:0008006" key="4">
    <source>
        <dbReference type="Google" id="ProtNLM"/>
    </source>
</evidence>
<sequence>MTALRVAGLAAICLAATPAFALEQGEHRFNGFGTVGVTHLGGEDDGRSYGINGQTNDSWRGDQLSKFGAQLSYGLTDTVGVTVQATAKAQQDEWKANLEWAYLSWQTTDQLMLRAGRLRSPVYMYSESLDVGYSYPWLRLPDEVYSQVQVTNYEGLDAVYTVPLSYGSVTFQLAGGQAKNRDYYAYDDQFDIDYDKLFGASVSLATNQFGTLRIGYVEADITTDINGTVNNYLTGNPNDNLSLLVLDKEKGKFTSIGYQYDNGTWVSNNEWTSRMIENDGLEAIDSFYLMGGRRFGDFLPHVTYAQLDDNGGRQSSWTLGLNYQAAPTVVVKGEYKRVDTQNGYDGVFTRNAQEVFDNEVHSRFGGALGGAPARNYDGDIVSVGVDFVF</sequence>
<gene>
    <name evidence="2" type="ORF">CXK95_06085</name>
</gene>
<accession>A0A8E2QEN3</accession>
<feature type="signal peptide" evidence="1">
    <location>
        <begin position="1"/>
        <end position="21"/>
    </location>
</feature>
<dbReference type="EMBL" id="POUK01000002">
    <property type="protein sequence ID" value="PNF77257.1"/>
    <property type="molecule type" value="Genomic_DNA"/>
</dbReference>
<name>A0A8E2QEN3_9GAMM</name>
<comment type="caution">
    <text evidence="2">The sequence shown here is derived from an EMBL/GenBank/DDBJ whole genome shotgun (WGS) entry which is preliminary data.</text>
</comment>
<reference evidence="2 3" key="1">
    <citation type="submission" date="2018-01" db="EMBL/GenBank/DDBJ databases">
        <title>Denitrification phenotypes of diverse strains of Pseudomonas stutzeri.</title>
        <authorList>
            <person name="Milligan D.A."/>
            <person name="Bergaust L."/>
            <person name="Bakken L.R."/>
            <person name="Frostegard A."/>
        </authorList>
    </citation>
    <scope>NUCLEOTIDE SEQUENCE [LARGE SCALE GENOMIC DNA]</scope>
    <source>
        <strain evidence="2 3">DSM 50238</strain>
    </source>
</reference>
<keyword evidence="3" id="KW-1185">Reference proteome</keyword>
<dbReference type="Proteomes" id="UP000235881">
    <property type="component" value="Unassembled WGS sequence"/>
</dbReference>
<keyword evidence="1" id="KW-0732">Signal</keyword>
<organism evidence="2 3">
    <name type="scientific">Stutzerimonas degradans</name>
    <dbReference type="NCBI Taxonomy" id="2968968"/>
    <lineage>
        <taxon>Bacteria</taxon>
        <taxon>Pseudomonadati</taxon>
        <taxon>Pseudomonadota</taxon>
        <taxon>Gammaproteobacteria</taxon>
        <taxon>Pseudomonadales</taxon>
        <taxon>Pseudomonadaceae</taxon>
        <taxon>Stutzerimonas</taxon>
    </lineage>
</organism>
<proteinExistence type="predicted"/>
<feature type="chain" id="PRO_5034192603" description="Porin domain-containing protein" evidence="1">
    <location>
        <begin position="22"/>
        <end position="389"/>
    </location>
</feature>